<feature type="non-terminal residue" evidence="1">
    <location>
        <position position="117"/>
    </location>
</feature>
<sequence length="117" mass="11841">MSMPYQQQQQPAAQHSQTMAPGMAGMTQQMGNMNLGHPQQQQQGMQSPPPGSHAHAHKARAKRVYAPAATGGAPGAAAGAPGAGYPPMAGAPQQMPYGAQAHSQPGYPTAAGAAPTF</sequence>
<keyword evidence="2" id="KW-1185">Reference proteome</keyword>
<accession>A0ACC1J6U0</accession>
<evidence type="ECO:0000313" key="2">
    <source>
        <dbReference type="Proteomes" id="UP001150603"/>
    </source>
</evidence>
<comment type="caution">
    <text evidence="1">The sequence shown here is derived from an EMBL/GenBank/DDBJ whole genome shotgun (WGS) entry which is preliminary data.</text>
</comment>
<protein>
    <submittedName>
        <fullName evidence="1">Uncharacterized protein</fullName>
    </submittedName>
</protein>
<dbReference type="EMBL" id="JANBPW010002797">
    <property type="protein sequence ID" value="KAJ1939593.1"/>
    <property type="molecule type" value="Genomic_DNA"/>
</dbReference>
<evidence type="ECO:0000313" key="1">
    <source>
        <dbReference type="EMBL" id="KAJ1939593.1"/>
    </source>
</evidence>
<reference evidence="1" key="1">
    <citation type="submission" date="2022-07" db="EMBL/GenBank/DDBJ databases">
        <title>Phylogenomic reconstructions and comparative analyses of Kickxellomycotina fungi.</title>
        <authorList>
            <person name="Reynolds N.K."/>
            <person name="Stajich J.E."/>
            <person name="Barry K."/>
            <person name="Grigoriev I.V."/>
            <person name="Crous P."/>
            <person name="Smith M.E."/>
        </authorList>
    </citation>
    <scope>NUCLEOTIDE SEQUENCE</scope>
    <source>
        <strain evidence="1">NRRL 5244</strain>
    </source>
</reference>
<gene>
    <name evidence="1" type="ORF">FBU59_004070</name>
</gene>
<dbReference type="Proteomes" id="UP001150603">
    <property type="component" value="Unassembled WGS sequence"/>
</dbReference>
<organism evidence="1 2">
    <name type="scientific">Linderina macrospora</name>
    <dbReference type="NCBI Taxonomy" id="4868"/>
    <lineage>
        <taxon>Eukaryota</taxon>
        <taxon>Fungi</taxon>
        <taxon>Fungi incertae sedis</taxon>
        <taxon>Zoopagomycota</taxon>
        <taxon>Kickxellomycotina</taxon>
        <taxon>Kickxellomycetes</taxon>
        <taxon>Kickxellales</taxon>
        <taxon>Kickxellaceae</taxon>
        <taxon>Linderina</taxon>
    </lineage>
</organism>
<name>A0ACC1J6U0_9FUNG</name>
<proteinExistence type="predicted"/>